<keyword evidence="3" id="KW-1185">Reference proteome</keyword>
<evidence type="ECO:0000256" key="1">
    <source>
        <dbReference type="SAM" id="MobiDB-lite"/>
    </source>
</evidence>
<comment type="caution">
    <text evidence="2">The sequence shown here is derived from an EMBL/GenBank/DDBJ whole genome shotgun (WGS) entry which is preliminary data.</text>
</comment>
<feature type="region of interest" description="Disordered" evidence="1">
    <location>
        <begin position="84"/>
        <end position="111"/>
    </location>
</feature>
<evidence type="ECO:0000313" key="3">
    <source>
        <dbReference type="Proteomes" id="UP000241421"/>
    </source>
</evidence>
<dbReference type="PANTHER" id="PTHR35006:SF2">
    <property type="entry name" value="GLYOXALASE FAMILY PROTEIN (AFU_ORTHOLOGUE AFUA_5G14830)"/>
    <property type="match status" value="1"/>
</dbReference>
<dbReference type="OrthoDB" id="9800438at2"/>
<sequence length="125" mass="13164">MIDHTGVVVSDIERRKAFYLAAFEPIGYAMLLEIAASVTGHADVAGFGEAPKPDFWISSGSPNKPPVHVAIRVAQRLMVDALHHAAGGADNGAPGPRPHHHPNCHGGFVRGPDGHDIEAACHEPA</sequence>
<dbReference type="SUPFAM" id="SSF54593">
    <property type="entry name" value="Glyoxalase/Bleomycin resistance protein/Dihydroxybiphenyl dioxygenase"/>
    <property type="match status" value="1"/>
</dbReference>
<dbReference type="AlphaFoldDB" id="A0A2U2HJQ3"/>
<name>A0A2U2HJQ3_9BURK</name>
<dbReference type="CDD" id="cd07262">
    <property type="entry name" value="VOC_like"/>
    <property type="match status" value="1"/>
</dbReference>
<gene>
    <name evidence="2" type="ORF">C7C56_014470</name>
</gene>
<feature type="compositionally biased region" description="Low complexity" evidence="1">
    <location>
        <begin position="85"/>
        <end position="94"/>
    </location>
</feature>
<organism evidence="2 3">
    <name type="scientific">Massilia glaciei</name>
    <dbReference type="NCBI Taxonomy" id="1524097"/>
    <lineage>
        <taxon>Bacteria</taxon>
        <taxon>Pseudomonadati</taxon>
        <taxon>Pseudomonadota</taxon>
        <taxon>Betaproteobacteria</taxon>
        <taxon>Burkholderiales</taxon>
        <taxon>Oxalobacteraceae</taxon>
        <taxon>Telluria group</taxon>
        <taxon>Massilia</taxon>
    </lineage>
</organism>
<evidence type="ECO:0000313" key="2">
    <source>
        <dbReference type="EMBL" id="PWF47665.1"/>
    </source>
</evidence>
<dbReference type="RefSeq" id="WP_106758084.1">
    <property type="nucleotide sequence ID" value="NZ_PXWF02000235.1"/>
</dbReference>
<dbReference type="EMBL" id="PXWF02000235">
    <property type="protein sequence ID" value="PWF47665.1"/>
    <property type="molecule type" value="Genomic_DNA"/>
</dbReference>
<reference evidence="2 3" key="1">
    <citation type="submission" date="2018-04" db="EMBL/GenBank/DDBJ databases">
        <title>Massilia violaceinigra sp. nov., a novel purple-pigmented bacterium isolated from Tianshan glacier, Xinjiang, China.</title>
        <authorList>
            <person name="Wang H."/>
        </authorList>
    </citation>
    <scope>NUCLEOTIDE SEQUENCE [LARGE SCALE GENOMIC DNA]</scope>
    <source>
        <strain evidence="2 3">B448-2</strain>
    </source>
</reference>
<protein>
    <submittedName>
        <fullName evidence="2">VOC family protein</fullName>
    </submittedName>
</protein>
<accession>A0A2U2HJQ3</accession>
<dbReference type="PANTHER" id="PTHR35006">
    <property type="entry name" value="GLYOXALASE FAMILY PROTEIN (AFU_ORTHOLOGUE AFUA_5G14830)"/>
    <property type="match status" value="1"/>
</dbReference>
<proteinExistence type="predicted"/>
<dbReference type="Proteomes" id="UP000241421">
    <property type="component" value="Unassembled WGS sequence"/>
</dbReference>
<dbReference type="InterPro" id="IPR029068">
    <property type="entry name" value="Glyas_Bleomycin-R_OHBP_Dase"/>
</dbReference>
<dbReference type="Gene3D" id="3.10.180.10">
    <property type="entry name" value="2,3-Dihydroxybiphenyl 1,2-Dioxygenase, domain 1"/>
    <property type="match status" value="1"/>
</dbReference>